<comment type="cofactor">
    <cofactor evidence="1 6">
        <name>Zn(2+)</name>
        <dbReference type="ChEBI" id="CHEBI:29105"/>
    </cofactor>
</comment>
<dbReference type="EC" id="1.1.1.264" evidence="10"/>
<reference evidence="9" key="1">
    <citation type="journal article" date="2014" name="Int. J. Syst. Evol. Microbiol.">
        <title>Complete genome sequence of Corynebacterium casei LMG S-19264T (=DSM 44701T), isolated from a smear-ripened cheese.</title>
        <authorList>
            <consortium name="US DOE Joint Genome Institute (JGI-PGF)"/>
            <person name="Walter F."/>
            <person name="Albersmeier A."/>
            <person name="Kalinowski J."/>
            <person name="Ruckert C."/>
        </authorList>
    </citation>
    <scope>NUCLEOTIDE SEQUENCE</scope>
    <source>
        <strain evidence="9">VKM B-1606</strain>
    </source>
</reference>
<dbReference type="InterPro" id="IPR011032">
    <property type="entry name" value="GroES-like_sf"/>
</dbReference>
<sequence>MTAATALAATLYAPEDLRMVDRPLDDLAPGMVRIRFGAGGICGSDMHYFRHARTGDFVVTSPLVLGHEVAGEIVEIAGDAPGLAVGDHVAVNPSRWCGTCVRCQEGRPNLCENIYFMGSASKTPHMQGGFASLFDATPAQCVKVPVDLPFAAAALAEPLAVCLHAVRRAGDVAGRNVVIFGAGPIGLLTLLAARRAGAAEVAMVDMAAAPLAFATRLGADHAIDLSKGDAALDPLARDKAFDVAIEASGTAAGLASAIKAVRRGATIVQLGNLPGGKIEIPANAIMAKELDLKGTFRFDAEFAEAVDLIVAGDVDVMALVTAERPLSDAPQAFRLALDRSQSVKVVLTAG</sequence>
<reference evidence="9" key="3">
    <citation type="submission" date="2023-01" db="EMBL/GenBank/DDBJ databases">
        <authorList>
            <person name="Sun Q."/>
            <person name="Evtushenko L."/>
        </authorList>
    </citation>
    <scope>NUCLEOTIDE SEQUENCE</scope>
    <source>
        <strain evidence="9">VKM B-1606</strain>
    </source>
</reference>
<feature type="domain" description="Alcohol dehydrogenase-like C-terminal" evidence="7">
    <location>
        <begin position="184"/>
        <end position="310"/>
    </location>
</feature>
<evidence type="ECO:0000256" key="5">
    <source>
        <dbReference type="ARBA" id="ARBA00023002"/>
    </source>
</evidence>
<dbReference type="InterPro" id="IPR013149">
    <property type="entry name" value="ADH-like_C"/>
</dbReference>
<dbReference type="InterPro" id="IPR036291">
    <property type="entry name" value="NAD(P)-bd_dom_sf"/>
</dbReference>
<dbReference type="EMBL" id="BSFF01000003">
    <property type="protein sequence ID" value="GLK56807.1"/>
    <property type="molecule type" value="Genomic_DNA"/>
</dbReference>
<evidence type="ECO:0000256" key="6">
    <source>
        <dbReference type="RuleBase" id="RU361277"/>
    </source>
</evidence>
<comment type="similarity">
    <text evidence="2 6">Belongs to the zinc-containing alcohol dehydrogenase family.</text>
</comment>
<dbReference type="Proteomes" id="UP000758856">
    <property type="component" value="Unassembled WGS sequence"/>
</dbReference>
<dbReference type="Pfam" id="PF08240">
    <property type="entry name" value="ADH_N"/>
    <property type="match status" value="1"/>
</dbReference>
<evidence type="ECO:0000313" key="10">
    <source>
        <dbReference type="EMBL" id="MBM7852600.1"/>
    </source>
</evidence>
<evidence type="ECO:0000313" key="12">
    <source>
        <dbReference type="Proteomes" id="UP001143400"/>
    </source>
</evidence>
<evidence type="ECO:0000259" key="8">
    <source>
        <dbReference type="Pfam" id="PF08240"/>
    </source>
</evidence>
<name>A0A9W6IUI8_9HYPH</name>
<evidence type="ECO:0000259" key="7">
    <source>
        <dbReference type="Pfam" id="PF00107"/>
    </source>
</evidence>
<dbReference type="SUPFAM" id="SSF51735">
    <property type="entry name" value="NAD(P)-binding Rossmann-fold domains"/>
    <property type="match status" value="1"/>
</dbReference>
<keyword evidence="11" id="KW-1185">Reference proteome</keyword>
<organism evidence="9 12">
    <name type="scientific">Methylopila capsulata</name>
    <dbReference type="NCBI Taxonomy" id="61654"/>
    <lineage>
        <taxon>Bacteria</taxon>
        <taxon>Pseudomonadati</taxon>
        <taxon>Pseudomonadota</taxon>
        <taxon>Alphaproteobacteria</taxon>
        <taxon>Hyphomicrobiales</taxon>
        <taxon>Methylopilaceae</taxon>
        <taxon>Methylopila</taxon>
    </lineage>
</organism>
<dbReference type="SUPFAM" id="SSF50129">
    <property type="entry name" value="GroES-like"/>
    <property type="match status" value="1"/>
</dbReference>
<comment type="caution">
    <text evidence="9">The sequence shown here is derived from an EMBL/GenBank/DDBJ whole genome shotgun (WGS) entry which is preliminary data.</text>
</comment>
<evidence type="ECO:0000256" key="1">
    <source>
        <dbReference type="ARBA" id="ARBA00001947"/>
    </source>
</evidence>
<dbReference type="InterPro" id="IPR002328">
    <property type="entry name" value="ADH_Zn_CS"/>
</dbReference>
<dbReference type="Gene3D" id="3.40.50.720">
    <property type="entry name" value="NAD(P)-binding Rossmann-like Domain"/>
    <property type="match status" value="1"/>
</dbReference>
<dbReference type="PANTHER" id="PTHR43161">
    <property type="entry name" value="SORBITOL DEHYDROGENASE"/>
    <property type="match status" value="1"/>
</dbReference>
<dbReference type="Proteomes" id="UP001143400">
    <property type="component" value="Unassembled WGS sequence"/>
</dbReference>
<keyword evidence="5 10" id="KW-0560">Oxidoreductase</keyword>
<dbReference type="PROSITE" id="PS00059">
    <property type="entry name" value="ADH_ZINC"/>
    <property type="match status" value="1"/>
</dbReference>
<accession>A0A9W6IUI8</accession>
<evidence type="ECO:0000313" key="9">
    <source>
        <dbReference type="EMBL" id="GLK56807.1"/>
    </source>
</evidence>
<dbReference type="PANTHER" id="PTHR43161:SF9">
    <property type="entry name" value="SORBITOL DEHYDROGENASE"/>
    <property type="match status" value="1"/>
</dbReference>
<dbReference type="InterPro" id="IPR013154">
    <property type="entry name" value="ADH-like_N"/>
</dbReference>
<reference evidence="10 11" key="2">
    <citation type="submission" date="2021-01" db="EMBL/GenBank/DDBJ databases">
        <title>Genomic Encyclopedia of Type Strains, Phase IV (KMG-IV): sequencing the most valuable type-strain genomes for metagenomic binning, comparative biology and taxonomic classification.</title>
        <authorList>
            <person name="Goeker M."/>
        </authorList>
    </citation>
    <scope>NUCLEOTIDE SEQUENCE [LARGE SCALE GENOMIC DNA]</scope>
    <source>
        <strain evidence="10 11">DSM 6130</strain>
    </source>
</reference>
<gene>
    <name evidence="9" type="primary">idnD</name>
    <name evidence="9" type="ORF">GCM10008170_28260</name>
    <name evidence="10" type="ORF">JOD31_002842</name>
</gene>
<evidence type="ECO:0000256" key="4">
    <source>
        <dbReference type="ARBA" id="ARBA00022833"/>
    </source>
</evidence>
<dbReference type="CDD" id="cd08232">
    <property type="entry name" value="idonate-5-DH"/>
    <property type="match status" value="1"/>
</dbReference>
<dbReference type="GO" id="GO:0050572">
    <property type="term" value="F:L-idonate 5-dehydrogenase [NAD(P)+] activity"/>
    <property type="evidence" value="ECO:0007669"/>
    <property type="project" value="UniProtKB-EC"/>
</dbReference>
<dbReference type="GO" id="GO:0008270">
    <property type="term" value="F:zinc ion binding"/>
    <property type="evidence" value="ECO:0007669"/>
    <property type="project" value="InterPro"/>
</dbReference>
<evidence type="ECO:0000256" key="2">
    <source>
        <dbReference type="ARBA" id="ARBA00008072"/>
    </source>
</evidence>
<dbReference type="Pfam" id="PF00107">
    <property type="entry name" value="ADH_zinc_N"/>
    <property type="match status" value="1"/>
</dbReference>
<evidence type="ECO:0000313" key="11">
    <source>
        <dbReference type="Proteomes" id="UP000758856"/>
    </source>
</evidence>
<keyword evidence="4 6" id="KW-0862">Zinc</keyword>
<dbReference type="RefSeq" id="WP_204950975.1">
    <property type="nucleotide sequence ID" value="NZ_BSFF01000003.1"/>
</dbReference>
<feature type="domain" description="Alcohol dehydrogenase-like N-terminal" evidence="8">
    <location>
        <begin position="29"/>
        <end position="145"/>
    </location>
</feature>
<keyword evidence="3 6" id="KW-0479">Metal-binding</keyword>
<protein>
    <submittedName>
        <fullName evidence="9">L-idonate 5-dehydrogenase</fullName>
        <ecNumber evidence="10">1.1.1.264</ecNumber>
    </submittedName>
</protein>
<evidence type="ECO:0000256" key="3">
    <source>
        <dbReference type="ARBA" id="ARBA00022723"/>
    </source>
</evidence>
<dbReference type="EMBL" id="JAFBCY010000003">
    <property type="protein sequence ID" value="MBM7852600.1"/>
    <property type="molecule type" value="Genomic_DNA"/>
</dbReference>
<dbReference type="AlphaFoldDB" id="A0A9W6IUI8"/>
<dbReference type="Gene3D" id="3.90.180.10">
    <property type="entry name" value="Medium-chain alcohol dehydrogenases, catalytic domain"/>
    <property type="match status" value="1"/>
</dbReference>
<proteinExistence type="inferred from homology"/>